<keyword evidence="2" id="KW-1185">Reference proteome</keyword>
<accession>A0A562JX15</accession>
<gene>
    <name evidence="1" type="ORF">IQ35_03987</name>
</gene>
<dbReference type="EMBL" id="VLKK01000043">
    <property type="protein sequence ID" value="TWH87513.1"/>
    <property type="molecule type" value="Genomic_DNA"/>
</dbReference>
<dbReference type="Proteomes" id="UP000316624">
    <property type="component" value="Unassembled WGS sequence"/>
</dbReference>
<evidence type="ECO:0000313" key="1">
    <source>
        <dbReference type="EMBL" id="TWH87513.1"/>
    </source>
</evidence>
<dbReference type="Gene3D" id="1.20.58.320">
    <property type="entry name" value="TPR-like"/>
    <property type="match status" value="1"/>
</dbReference>
<name>A0A562JX15_SPHWJ</name>
<dbReference type="Gene3D" id="1.25.40.10">
    <property type="entry name" value="Tetratricopeptide repeat domain"/>
    <property type="match status" value="1"/>
</dbReference>
<proteinExistence type="predicted"/>
<evidence type="ECO:0000313" key="2">
    <source>
        <dbReference type="Proteomes" id="UP000316624"/>
    </source>
</evidence>
<organism evidence="1 2">
    <name type="scientific">Sphingobium wenxiniae (strain DSM 21828 / CGMCC 1.7748 / JZ-1)</name>
    <dbReference type="NCBI Taxonomy" id="595605"/>
    <lineage>
        <taxon>Bacteria</taxon>
        <taxon>Pseudomonadati</taxon>
        <taxon>Pseudomonadota</taxon>
        <taxon>Alphaproteobacteria</taxon>
        <taxon>Sphingomonadales</taxon>
        <taxon>Sphingomonadaceae</taxon>
        <taxon>Sphingobium</taxon>
    </lineage>
</organism>
<dbReference type="Pfam" id="PF06041">
    <property type="entry name" value="DUF924"/>
    <property type="match status" value="1"/>
</dbReference>
<dbReference type="RefSeq" id="WP_145076040.1">
    <property type="nucleotide sequence ID" value="NZ_JACIIY010000063.1"/>
</dbReference>
<dbReference type="InterPro" id="IPR010323">
    <property type="entry name" value="DUF924"/>
</dbReference>
<sequence length="191" mass="21867">MNMLTDSPHAVTADWAAALLDFWFNQIGEKGWWEWNPKVDQLCKTRFMDVWEEKRLLPAEDFLERADEALAAVLLFDQMPRNMFRQSATAFATDPLAREIARGGIAHGYDIQIGGAGRLFFYMPFQHSEDLEDQELSLTLFEAADDAQALDYARRHHAVIKQFGRFPHRNAVLGRKDRPGEADAMAEGAHW</sequence>
<dbReference type="InterPro" id="IPR011990">
    <property type="entry name" value="TPR-like_helical_dom_sf"/>
</dbReference>
<reference evidence="1 2" key="1">
    <citation type="journal article" date="2015" name="Stand. Genomic Sci.">
        <title>Genomic Encyclopedia of Bacterial and Archaeal Type Strains, Phase III: the genomes of soil and plant-associated and newly described type strains.</title>
        <authorList>
            <person name="Whitman W.B."/>
            <person name="Woyke T."/>
            <person name="Klenk H.P."/>
            <person name="Zhou Y."/>
            <person name="Lilburn T.G."/>
            <person name="Beck B.J."/>
            <person name="De Vos P."/>
            <person name="Vandamme P."/>
            <person name="Eisen J.A."/>
            <person name="Garrity G."/>
            <person name="Hugenholtz P."/>
            <person name="Kyrpides N.C."/>
        </authorList>
    </citation>
    <scope>NUCLEOTIDE SEQUENCE [LARGE SCALE GENOMIC DNA]</scope>
    <source>
        <strain evidence="1 2">CGMCC 1.7748</strain>
    </source>
</reference>
<comment type="caution">
    <text evidence="1">The sequence shown here is derived from an EMBL/GenBank/DDBJ whole genome shotgun (WGS) entry which is preliminary data.</text>
</comment>
<dbReference type="SUPFAM" id="SSF48452">
    <property type="entry name" value="TPR-like"/>
    <property type="match status" value="1"/>
</dbReference>
<protein>
    <submittedName>
        <fullName evidence="1">Uncharacterized protein (DUF924 family)</fullName>
    </submittedName>
</protein>
<dbReference type="AlphaFoldDB" id="A0A562JX15"/>